<protein>
    <submittedName>
        <fullName evidence="1">Uncharacterized protein</fullName>
    </submittedName>
</protein>
<accession>A0ABU0ARU6</accession>
<proteinExistence type="predicted"/>
<keyword evidence="2" id="KW-1185">Reference proteome</keyword>
<dbReference type="Proteomes" id="UP001238088">
    <property type="component" value="Unassembled WGS sequence"/>
</dbReference>
<evidence type="ECO:0000313" key="1">
    <source>
        <dbReference type="EMBL" id="MDQ0273991.1"/>
    </source>
</evidence>
<gene>
    <name evidence="1" type="ORF">J2S17_005953</name>
</gene>
<dbReference type="EMBL" id="JAUSUB010000073">
    <property type="protein sequence ID" value="MDQ0273991.1"/>
    <property type="molecule type" value="Genomic_DNA"/>
</dbReference>
<evidence type="ECO:0000313" key="2">
    <source>
        <dbReference type="Proteomes" id="UP001238088"/>
    </source>
</evidence>
<sequence>MAKCWQEMMGHVKGMAIAFQTMKGIATQTSKDYRVMKRIGANQILVQYK</sequence>
<comment type="caution">
    <text evidence="1">The sequence shown here is derived from an EMBL/GenBank/DDBJ whole genome shotgun (WGS) entry which is preliminary data.</text>
</comment>
<reference evidence="1 2" key="1">
    <citation type="submission" date="2023-07" db="EMBL/GenBank/DDBJ databases">
        <title>Genomic Encyclopedia of Type Strains, Phase IV (KMG-IV): sequencing the most valuable type-strain genomes for metagenomic binning, comparative biology and taxonomic classification.</title>
        <authorList>
            <person name="Goeker M."/>
        </authorList>
    </citation>
    <scope>NUCLEOTIDE SEQUENCE [LARGE SCALE GENOMIC DNA]</scope>
    <source>
        <strain evidence="1 2">DSM 23494</strain>
    </source>
</reference>
<organism evidence="1 2">
    <name type="scientific">Cytobacillus purgationiresistens</name>
    <dbReference type="NCBI Taxonomy" id="863449"/>
    <lineage>
        <taxon>Bacteria</taxon>
        <taxon>Bacillati</taxon>
        <taxon>Bacillota</taxon>
        <taxon>Bacilli</taxon>
        <taxon>Bacillales</taxon>
        <taxon>Bacillaceae</taxon>
        <taxon>Cytobacillus</taxon>
    </lineage>
</organism>
<dbReference type="RefSeq" id="WP_307480798.1">
    <property type="nucleotide sequence ID" value="NZ_JAUSUB010000073.1"/>
</dbReference>
<name>A0ABU0ARU6_9BACI</name>